<organism evidence="1 2">
    <name type="scientific">Gimesia alba</name>
    <dbReference type="NCBI Taxonomy" id="2527973"/>
    <lineage>
        <taxon>Bacteria</taxon>
        <taxon>Pseudomonadati</taxon>
        <taxon>Planctomycetota</taxon>
        <taxon>Planctomycetia</taxon>
        <taxon>Planctomycetales</taxon>
        <taxon>Planctomycetaceae</taxon>
        <taxon>Gimesia</taxon>
    </lineage>
</organism>
<gene>
    <name evidence="1" type="ORF">Pan241w_43890</name>
</gene>
<evidence type="ECO:0000313" key="2">
    <source>
        <dbReference type="Proteomes" id="UP000317171"/>
    </source>
</evidence>
<dbReference type="KEGG" id="gaz:Pan241w_43890"/>
<evidence type="ECO:0008006" key="3">
    <source>
        <dbReference type="Google" id="ProtNLM"/>
    </source>
</evidence>
<protein>
    <recommendedName>
        <fullName evidence="3">Helix-turn-helix domain protein</fullName>
    </recommendedName>
</protein>
<keyword evidence="2" id="KW-1185">Reference proteome</keyword>
<sequence length="68" mass="7617">MTKSTGQIEPQTLYSLEEFKQVSGMGNWALRQARKAGLKMLKVGNRKFVKGQAFINFLDSQNANNPQA</sequence>
<proteinExistence type="predicted"/>
<dbReference type="OrthoDB" id="289481at2"/>
<name>A0A517RK87_9PLAN</name>
<dbReference type="RefSeq" id="WP_145219613.1">
    <property type="nucleotide sequence ID" value="NZ_CP036269.1"/>
</dbReference>
<evidence type="ECO:0000313" key="1">
    <source>
        <dbReference type="EMBL" id="QDT44281.1"/>
    </source>
</evidence>
<dbReference type="AlphaFoldDB" id="A0A517RK87"/>
<dbReference type="Proteomes" id="UP000317171">
    <property type="component" value="Chromosome"/>
</dbReference>
<reference evidence="1 2" key="1">
    <citation type="submission" date="2019-02" db="EMBL/GenBank/DDBJ databases">
        <title>Deep-cultivation of Planctomycetes and their phenomic and genomic characterization uncovers novel biology.</title>
        <authorList>
            <person name="Wiegand S."/>
            <person name="Jogler M."/>
            <person name="Boedeker C."/>
            <person name="Pinto D."/>
            <person name="Vollmers J."/>
            <person name="Rivas-Marin E."/>
            <person name="Kohn T."/>
            <person name="Peeters S.H."/>
            <person name="Heuer A."/>
            <person name="Rast P."/>
            <person name="Oberbeckmann S."/>
            <person name="Bunk B."/>
            <person name="Jeske O."/>
            <person name="Meyerdierks A."/>
            <person name="Storesund J.E."/>
            <person name="Kallscheuer N."/>
            <person name="Luecker S."/>
            <person name="Lage O.M."/>
            <person name="Pohl T."/>
            <person name="Merkel B.J."/>
            <person name="Hornburger P."/>
            <person name="Mueller R.-W."/>
            <person name="Bruemmer F."/>
            <person name="Labrenz M."/>
            <person name="Spormann A.M."/>
            <person name="Op den Camp H."/>
            <person name="Overmann J."/>
            <person name="Amann R."/>
            <person name="Jetten M.S.M."/>
            <person name="Mascher T."/>
            <person name="Medema M.H."/>
            <person name="Devos D.P."/>
            <person name="Kaster A.-K."/>
            <person name="Ovreas L."/>
            <person name="Rohde M."/>
            <person name="Galperin M.Y."/>
            <person name="Jogler C."/>
        </authorList>
    </citation>
    <scope>NUCLEOTIDE SEQUENCE [LARGE SCALE GENOMIC DNA]</scope>
    <source>
        <strain evidence="1 2">Pan241w</strain>
    </source>
</reference>
<dbReference type="EMBL" id="CP036269">
    <property type="protein sequence ID" value="QDT44281.1"/>
    <property type="molecule type" value="Genomic_DNA"/>
</dbReference>
<accession>A0A517RK87</accession>